<reference evidence="3" key="1">
    <citation type="submission" date="2015-10" db="EMBL/GenBank/DDBJ databases">
        <title>Metagenome-Assembled Genomes uncover a global brackish microbiome.</title>
        <authorList>
            <person name="Hugerth L.W."/>
            <person name="Larsson J."/>
            <person name="Alneberg J."/>
            <person name="Lindh M.V."/>
            <person name="Legrand C."/>
            <person name="Pinhassi J."/>
            <person name="Andersson A."/>
        </authorList>
    </citation>
    <scope>NUCLEOTIDE SEQUENCE [LARGE SCALE GENOMIC DNA]</scope>
</reference>
<evidence type="ECO:0000313" key="2">
    <source>
        <dbReference type="EMBL" id="KRO37063.1"/>
    </source>
</evidence>
<name>A0A0R2PGT5_9GAMM</name>
<dbReference type="CDD" id="cd12797">
    <property type="entry name" value="M23_peptidase"/>
    <property type="match status" value="1"/>
</dbReference>
<dbReference type="InterPro" id="IPR016047">
    <property type="entry name" value="M23ase_b-sheet_dom"/>
</dbReference>
<dbReference type="EMBL" id="LIAV01000461">
    <property type="protein sequence ID" value="KRO37063.1"/>
    <property type="molecule type" value="Genomic_DNA"/>
</dbReference>
<dbReference type="PANTHER" id="PTHR21666">
    <property type="entry name" value="PEPTIDASE-RELATED"/>
    <property type="match status" value="1"/>
</dbReference>
<comment type="caution">
    <text evidence="2">The sequence shown here is derived from an EMBL/GenBank/DDBJ whole genome shotgun (WGS) entry which is preliminary data.</text>
</comment>
<gene>
    <name evidence="2" type="ORF">ABR63_03270</name>
</gene>
<protein>
    <recommendedName>
        <fullName evidence="1">M23ase beta-sheet core domain-containing protein</fullName>
    </recommendedName>
</protein>
<dbReference type="SUPFAM" id="SSF51261">
    <property type="entry name" value="Duplicated hybrid motif"/>
    <property type="match status" value="1"/>
</dbReference>
<organism evidence="2 3">
    <name type="scientific">SAR86 cluster bacterium BACL1 MAG-120920-bin57</name>
    <dbReference type="NCBI Taxonomy" id="1655571"/>
    <lineage>
        <taxon>Bacteria</taxon>
        <taxon>Pseudomonadati</taxon>
        <taxon>Pseudomonadota</taxon>
        <taxon>Gammaproteobacteria</taxon>
        <taxon>SAR86 cluster</taxon>
    </lineage>
</organism>
<dbReference type="AlphaFoldDB" id="A0A0R2PGT5"/>
<evidence type="ECO:0000259" key="1">
    <source>
        <dbReference type="Pfam" id="PF01551"/>
    </source>
</evidence>
<dbReference type="Pfam" id="PF01551">
    <property type="entry name" value="Peptidase_M23"/>
    <property type="match status" value="1"/>
</dbReference>
<evidence type="ECO:0000313" key="3">
    <source>
        <dbReference type="Proteomes" id="UP000050874"/>
    </source>
</evidence>
<dbReference type="Gene3D" id="2.70.70.10">
    <property type="entry name" value="Glucose Permease (Domain IIA)"/>
    <property type="match status" value="1"/>
</dbReference>
<feature type="domain" description="M23ase beta-sheet core" evidence="1">
    <location>
        <begin position="158"/>
        <end position="252"/>
    </location>
</feature>
<dbReference type="InterPro" id="IPR011055">
    <property type="entry name" value="Dup_hybrid_motif"/>
</dbReference>
<dbReference type="GO" id="GO:0004222">
    <property type="term" value="F:metalloendopeptidase activity"/>
    <property type="evidence" value="ECO:0007669"/>
    <property type="project" value="TreeGrafter"/>
</dbReference>
<dbReference type="InterPro" id="IPR050570">
    <property type="entry name" value="Cell_wall_metabolism_enzyme"/>
</dbReference>
<accession>A0A0R2PGT5</accession>
<sequence length="270" mass="29344">MLQKKSNSRFIALGALVILMSHAKAESIEGRSGEIIAIPASQQLKKGQFLIKQGSQVLQLISLPFVKSDLLITRHAKDVLVKHVNFGESRITIADTSKVNLSQEDQMRANAEAVQIKKALSASTQKITPSFQFMPPVPGMITSPFGKQRFINDVPGSAHLALDLAGSEGTSINAPLKAVVVLVGDFFYTGHTVILDHGYGLFSSYAHMSETKLQVGDFLEQSELIGLVGSTGRVTGPHLHWTVYFDGNKVNPESLLKKDFLSSLFKGVIN</sequence>
<dbReference type="Proteomes" id="UP000050874">
    <property type="component" value="Unassembled WGS sequence"/>
</dbReference>
<dbReference type="PANTHER" id="PTHR21666:SF285">
    <property type="entry name" value="M23 FAMILY METALLOPEPTIDASE"/>
    <property type="match status" value="1"/>
</dbReference>
<proteinExistence type="predicted"/>